<keyword evidence="3" id="KW-0418">Kinase</keyword>
<keyword evidence="1" id="KW-0808">Transferase</keyword>
<accession>A0A372MCR5</accession>
<dbReference type="RefSeq" id="WP_128554159.1">
    <property type="nucleotide sequence ID" value="NZ_QUAK01000013.1"/>
</dbReference>
<protein>
    <submittedName>
        <fullName evidence="6">1,4-alpha-glucan branching protein</fullName>
    </submittedName>
</protein>
<feature type="domain" description="Maltokinase N-terminal cap" evidence="5">
    <location>
        <begin position="20"/>
        <end position="111"/>
    </location>
</feature>
<evidence type="ECO:0000313" key="6">
    <source>
        <dbReference type="EMBL" id="RFU88370.1"/>
    </source>
</evidence>
<dbReference type="GO" id="GO:0016301">
    <property type="term" value="F:kinase activity"/>
    <property type="evidence" value="ECO:0007669"/>
    <property type="project" value="UniProtKB-KW"/>
</dbReference>
<dbReference type="AlphaFoldDB" id="A0A372MCR5"/>
<evidence type="ECO:0000256" key="4">
    <source>
        <dbReference type="ARBA" id="ARBA00022840"/>
    </source>
</evidence>
<organism evidence="6 7">
    <name type="scientific">Streptomyces triticagri</name>
    <dbReference type="NCBI Taxonomy" id="2293568"/>
    <lineage>
        <taxon>Bacteria</taxon>
        <taxon>Bacillati</taxon>
        <taxon>Actinomycetota</taxon>
        <taxon>Actinomycetes</taxon>
        <taxon>Kitasatosporales</taxon>
        <taxon>Streptomycetaceae</taxon>
        <taxon>Streptomyces</taxon>
    </lineage>
</organism>
<sequence length="231" mass="24906">MAIVHRTTLTPTKLDLISDWLPSRPWYQAKGKAPSPATLTRLGGFRLDDPAGEVGIELMVVGDTAGETPQYYLAPLTYRGAPLPDAPDEALLGTAEHGVLGTRWIYDAAHDPVFVTQLCALFLGETEAQAQRESNTPDPSVAHHYTGAAHTAAEFRTTRTESGPRTTDIVVEPGPLTFRINRVLTNEGIGEGPVGEPWSALGHLTADWTLIDETPARGKYVVILDGTPDQS</sequence>
<dbReference type="Proteomes" id="UP000263094">
    <property type="component" value="Unassembled WGS sequence"/>
</dbReference>
<evidence type="ECO:0000256" key="1">
    <source>
        <dbReference type="ARBA" id="ARBA00022679"/>
    </source>
</evidence>
<evidence type="ECO:0000256" key="3">
    <source>
        <dbReference type="ARBA" id="ARBA00022777"/>
    </source>
</evidence>
<name>A0A372MCR5_9ACTN</name>
<proteinExistence type="predicted"/>
<dbReference type="Pfam" id="PF18085">
    <property type="entry name" value="Mak_N_cap"/>
    <property type="match status" value="1"/>
</dbReference>
<dbReference type="GO" id="GO:0005524">
    <property type="term" value="F:ATP binding"/>
    <property type="evidence" value="ECO:0007669"/>
    <property type="project" value="UniProtKB-KW"/>
</dbReference>
<reference evidence="6 7" key="1">
    <citation type="submission" date="2018-08" db="EMBL/GenBank/DDBJ databases">
        <title>Isolation, diversity and antifungal activity of Actinobacteria from wheat.</title>
        <authorList>
            <person name="Han C."/>
        </authorList>
    </citation>
    <scope>NUCLEOTIDE SEQUENCE [LARGE SCALE GENOMIC DNA]</scope>
    <source>
        <strain evidence="6 7">NEAU-YY421</strain>
    </source>
</reference>
<gene>
    <name evidence="6" type="ORF">DY218_02235</name>
</gene>
<dbReference type="OrthoDB" id="3787729at2"/>
<dbReference type="InterPro" id="IPR040999">
    <property type="entry name" value="Mak_N_cap"/>
</dbReference>
<keyword evidence="7" id="KW-1185">Reference proteome</keyword>
<comment type="caution">
    <text evidence="6">The sequence shown here is derived from an EMBL/GenBank/DDBJ whole genome shotgun (WGS) entry which is preliminary data.</text>
</comment>
<evidence type="ECO:0000259" key="5">
    <source>
        <dbReference type="Pfam" id="PF18085"/>
    </source>
</evidence>
<keyword evidence="2" id="KW-0547">Nucleotide-binding</keyword>
<evidence type="ECO:0000256" key="2">
    <source>
        <dbReference type="ARBA" id="ARBA00022741"/>
    </source>
</evidence>
<keyword evidence="4" id="KW-0067">ATP-binding</keyword>
<dbReference type="EMBL" id="QUAK01000013">
    <property type="protein sequence ID" value="RFU88370.1"/>
    <property type="molecule type" value="Genomic_DNA"/>
</dbReference>
<evidence type="ECO:0000313" key="7">
    <source>
        <dbReference type="Proteomes" id="UP000263094"/>
    </source>
</evidence>